<evidence type="ECO:0000313" key="7">
    <source>
        <dbReference type="Proteomes" id="UP000007089"/>
    </source>
</evidence>
<organism evidence="6 7">
    <name type="scientific">Anaeromyxobacter dehalogenans (strain ATCC BAA-258 / DSM 21875 / 2CP-1)</name>
    <dbReference type="NCBI Taxonomy" id="455488"/>
    <lineage>
        <taxon>Bacteria</taxon>
        <taxon>Pseudomonadati</taxon>
        <taxon>Myxococcota</taxon>
        <taxon>Myxococcia</taxon>
        <taxon>Myxococcales</taxon>
        <taxon>Cystobacterineae</taxon>
        <taxon>Anaeromyxobacteraceae</taxon>
        <taxon>Anaeromyxobacter</taxon>
    </lineage>
</organism>
<name>B8JF44_ANAD2</name>
<keyword evidence="2" id="KW-0378">Hydrolase</keyword>
<dbReference type="KEGG" id="acp:A2cp1_1050"/>
<sequence length="309" mass="33531">MAVLRIAHLSDLHVRSPRGAEWRRILFNKRITGYANLIRQRGRVYRREYLAAVLAAAAARADHVVVTGDVTNLALERELEEARSLLDAMARRVEVTVVPGNHDVYLASIQDGRRFPHHFGAFLRGDLPDLALDLAAGPFPCVKLRGPAAIIGLSSAVPRPPFVASGRLGEAQLEALEAVLAHPEVARRTPVVLLHHPPVDGRIRALQLRDGLVDADRLRAVLCRLGRGLVLFGHLHARVRWRLPTAAGALQVIGASGAALDHPHPRVRAGFNSYDLRDDGSLAAVEAHVVAPDGRSVERVALPEAEAVA</sequence>
<proteinExistence type="inferred from homology"/>
<dbReference type="GO" id="GO:0046872">
    <property type="term" value="F:metal ion binding"/>
    <property type="evidence" value="ECO:0007669"/>
    <property type="project" value="UniProtKB-KW"/>
</dbReference>
<dbReference type="InterPro" id="IPR050884">
    <property type="entry name" value="CNP_phosphodiesterase-III"/>
</dbReference>
<gene>
    <name evidence="6" type="ordered locus">A2cp1_1050</name>
</gene>
<dbReference type="EMBL" id="CP001359">
    <property type="protein sequence ID" value="ACL64401.1"/>
    <property type="molecule type" value="Genomic_DNA"/>
</dbReference>
<evidence type="ECO:0000313" key="6">
    <source>
        <dbReference type="EMBL" id="ACL64401.1"/>
    </source>
</evidence>
<keyword evidence="1" id="KW-0479">Metal-binding</keyword>
<dbReference type="PANTHER" id="PTHR42988">
    <property type="entry name" value="PHOSPHOHYDROLASE"/>
    <property type="match status" value="1"/>
</dbReference>
<dbReference type="Pfam" id="PF00149">
    <property type="entry name" value="Metallophos"/>
    <property type="match status" value="1"/>
</dbReference>
<dbReference type="PANTHER" id="PTHR42988:SF2">
    <property type="entry name" value="CYCLIC NUCLEOTIDE PHOSPHODIESTERASE CBUA0032-RELATED"/>
    <property type="match status" value="1"/>
</dbReference>
<keyword evidence="3" id="KW-0408">Iron</keyword>
<dbReference type="Gene3D" id="3.60.21.10">
    <property type="match status" value="1"/>
</dbReference>
<dbReference type="Proteomes" id="UP000007089">
    <property type="component" value="Chromosome"/>
</dbReference>
<dbReference type="GO" id="GO:0016787">
    <property type="term" value="F:hydrolase activity"/>
    <property type="evidence" value="ECO:0007669"/>
    <property type="project" value="UniProtKB-KW"/>
</dbReference>
<evidence type="ECO:0000256" key="3">
    <source>
        <dbReference type="ARBA" id="ARBA00023004"/>
    </source>
</evidence>
<dbReference type="InterPro" id="IPR004843">
    <property type="entry name" value="Calcineurin-like_PHP"/>
</dbReference>
<dbReference type="HOGENOM" id="CLU_052611_0_0_7"/>
<feature type="domain" description="Calcineurin-like phosphoesterase" evidence="5">
    <location>
        <begin position="4"/>
        <end position="237"/>
    </location>
</feature>
<evidence type="ECO:0000256" key="2">
    <source>
        <dbReference type="ARBA" id="ARBA00022801"/>
    </source>
</evidence>
<dbReference type="InterPro" id="IPR029052">
    <property type="entry name" value="Metallo-depent_PP-like"/>
</dbReference>
<evidence type="ECO:0000259" key="5">
    <source>
        <dbReference type="Pfam" id="PF00149"/>
    </source>
</evidence>
<dbReference type="AlphaFoldDB" id="B8JF44"/>
<reference evidence="6" key="1">
    <citation type="submission" date="2009-01" db="EMBL/GenBank/DDBJ databases">
        <title>Complete sequence of Anaeromyxobacter dehalogenans 2CP-1.</title>
        <authorList>
            <consortium name="US DOE Joint Genome Institute"/>
            <person name="Lucas S."/>
            <person name="Copeland A."/>
            <person name="Lapidus A."/>
            <person name="Glavina del Rio T."/>
            <person name="Dalin E."/>
            <person name="Tice H."/>
            <person name="Bruce D."/>
            <person name="Goodwin L."/>
            <person name="Pitluck S."/>
            <person name="Saunders E."/>
            <person name="Brettin T."/>
            <person name="Detter J.C."/>
            <person name="Han C."/>
            <person name="Larimer F."/>
            <person name="Land M."/>
            <person name="Hauser L."/>
            <person name="Kyrpides N."/>
            <person name="Ovchinnikova G."/>
            <person name="Beliaev A.S."/>
            <person name="Richardson P."/>
        </authorList>
    </citation>
    <scope>NUCLEOTIDE SEQUENCE</scope>
    <source>
        <strain evidence="6">2CP-1</strain>
    </source>
</reference>
<protein>
    <submittedName>
        <fullName evidence="6">Metallophosphoesterase</fullName>
    </submittedName>
</protein>
<comment type="similarity">
    <text evidence="4">Belongs to the cyclic nucleotide phosphodiesterase class-III family.</text>
</comment>
<dbReference type="SUPFAM" id="SSF56300">
    <property type="entry name" value="Metallo-dependent phosphatases"/>
    <property type="match status" value="1"/>
</dbReference>
<evidence type="ECO:0000256" key="1">
    <source>
        <dbReference type="ARBA" id="ARBA00022723"/>
    </source>
</evidence>
<accession>B8JF44</accession>
<keyword evidence="7" id="KW-1185">Reference proteome</keyword>
<dbReference type="RefSeq" id="WP_012632394.1">
    <property type="nucleotide sequence ID" value="NC_011891.1"/>
</dbReference>
<evidence type="ECO:0000256" key="4">
    <source>
        <dbReference type="ARBA" id="ARBA00025742"/>
    </source>
</evidence>